<dbReference type="Pfam" id="PF12728">
    <property type="entry name" value="HTH_17"/>
    <property type="match status" value="1"/>
</dbReference>
<reference evidence="2" key="1">
    <citation type="submission" date="2016-07" db="EMBL/GenBank/DDBJ databases">
        <title>Microvirga ossetica sp. nov. a new species of rhizobia isolated from root nodules of the legume species Vicia alpestris Steven originated from North Ossetia region in the Caucasus.</title>
        <authorList>
            <person name="Safronova V.I."/>
            <person name="Kuznetsova I.G."/>
            <person name="Sazanova A.L."/>
            <person name="Belimov A."/>
            <person name="Andronov E."/>
            <person name="Osledkin Y.S."/>
            <person name="Onishchuk O.P."/>
            <person name="Kurchak O.N."/>
            <person name="Shaposhnikov A.I."/>
            <person name="Willems A."/>
            <person name="Tikhonovich I.A."/>
        </authorList>
    </citation>
    <scope>NUCLEOTIDE SEQUENCE [LARGE SCALE GENOMIC DNA]</scope>
    <source>
        <strain evidence="2">V5/3M</strain>
    </source>
</reference>
<proteinExistence type="predicted"/>
<dbReference type="KEGG" id="moc:BB934_09680"/>
<evidence type="ECO:0000259" key="1">
    <source>
        <dbReference type="Pfam" id="PF12728"/>
    </source>
</evidence>
<gene>
    <name evidence="2" type="ORF">BB934_09680</name>
</gene>
<dbReference type="InterPro" id="IPR041657">
    <property type="entry name" value="HTH_17"/>
</dbReference>
<evidence type="ECO:0000313" key="2">
    <source>
        <dbReference type="EMBL" id="ANY78467.1"/>
    </source>
</evidence>
<dbReference type="EMBL" id="CP016616">
    <property type="protein sequence ID" value="ANY78467.1"/>
    <property type="molecule type" value="Genomic_DNA"/>
</dbReference>
<name>A0A1B2EEU8_9HYPH</name>
<dbReference type="AlphaFoldDB" id="A0A1B2EEU8"/>
<accession>A0A1B2EEU8</accession>
<dbReference type="OrthoDB" id="8000884at2"/>
<organism evidence="2">
    <name type="scientific">Microvirga ossetica</name>
    <dbReference type="NCBI Taxonomy" id="1882682"/>
    <lineage>
        <taxon>Bacteria</taxon>
        <taxon>Pseudomonadati</taxon>
        <taxon>Pseudomonadota</taxon>
        <taxon>Alphaproteobacteria</taxon>
        <taxon>Hyphomicrobiales</taxon>
        <taxon>Methylobacteriaceae</taxon>
        <taxon>Microvirga</taxon>
    </lineage>
</organism>
<protein>
    <recommendedName>
        <fullName evidence="1">Helix-turn-helix domain-containing protein</fullName>
    </recommendedName>
</protein>
<sequence length="62" mass="6780">MRALREDRGVKATALAKALGLSRVGIYEAVKRGEIQATRIGRRIVIPAHVARRLLGIEMEAA</sequence>
<feature type="domain" description="Helix-turn-helix" evidence="1">
    <location>
        <begin position="15"/>
        <end position="48"/>
    </location>
</feature>